<comment type="caution">
    <text evidence="1">The sequence shown here is derived from an EMBL/GenBank/DDBJ whole genome shotgun (WGS) entry which is preliminary data.</text>
</comment>
<sequence length="45" mass="5101">WIKSVYGTELRVIRLGQKGYLDVIESITQGHTVLVENIMESVEPV</sequence>
<dbReference type="AlphaFoldDB" id="A0A8J2JNT2"/>
<dbReference type="Proteomes" id="UP000708208">
    <property type="component" value="Unassembled WGS sequence"/>
</dbReference>
<dbReference type="OrthoDB" id="447173at2759"/>
<accession>A0A8J2JNT2</accession>
<proteinExistence type="predicted"/>
<evidence type="ECO:0000313" key="1">
    <source>
        <dbReference type="EMBL" id="CAG7721010.1"/>
    </source>
</evidence>
<organism evidence="1 2">
    <name type="scientific">Allacma fusca</name>
    <dbReference type="NCBI Taxonomy" id="39272"/>
    <lineage>
        <taxon>Eukaryota</taxon>
        <taxon>Metazoa</taxon>
        <taxon>Ecdysozoa</taxon>
        <taxon>Arthropoda</taxon>
        <taxon>Hexapoda</taxon>
        <taxon>Collembola</taxon>
        <taxon>Symphypleona</taxon>
        <taxon>Sminthuridae</taxon>
        <taxon>Allacma</taxon>
    </lineage>
</organism>
<feature type="non-terminal residue" evidence="1">
    <location>
        <position position="45"/>
    </location>
</feature>
<evidence type="ECO:0000313" key="2">
    <source>
        <dbReference type="Proteomes" id="UP000708208"/>
    </source>
</evidence>
<name>A0A8J2JNT2_9HEXA</name>
<keyword evidence="2" id="KW-1185">Reference proteome</keyword>
<feature type="non-terminal residue" evidence="1">
    <location>
        <position position="1"/>
    </location>
</feature>
<gene>
    <name evidence="1" type="ORF">AFUS01_LOCUS10259</name>
</gene>
<reference evidence="1" key="1">
    <citation type="submission" date="2021-06" db="EMBL/GenBank/DDBJ databases">
        <authorList>
            <person name="Hodson N. C."/>
            <person name="Mongue J. A."/>
            <person name="Jaron S. K."/>
        </authorList>
    </citation>
    <scope>NUCLEOTIDE SEQUENCE</scope>
</reference>
<dbReference type="EMBL" id="CAJVCH010076142">
    <property type="protein sequence ID" value="CAG7721010.1"/>
    <property type="molecule type" value="Genomic_DNA"/>
</dbReference>
<protein>
    <submittedName>
        <fullName evidence="1">Uncharacterized protein</fullName>
    </submittedName>
</protein>